<name>A0ABR0Y092_HUSHU</name>
<dbReference type="EMBL" id="JAHFZB010000414">
    <property type="protein sequence ID" value="KAK6462887.1"/>
    <property type="molecule type" value="Genomic_DNA"/>
</dbReference>
<sequence length="74" mass="8494">MHQFEVHAYFESNLWSGRKQILSKGVCGVAKDADAYFGRCKETQEEEQRGRQGDQFSAGEFAAFKRSTETPLRF</sequence>
<protein>
    <submittedName>
        <fullName evidence="2">Uncharacterized protein</fullName>
    </submittedName>
</protein>
<gene>
    <name evidence="2" type="ORF">HHUSO_G36888</name>
</gene>
<accession>A0ABR0Y092</accession>
<organism evidence="2 3">
    <name type="scientific">Huso huso</name>
    <name type="common">Beluga</name>
    <name type="synonym">Acipenser huso</name>
    <dbReference type="NCBI Taxonomy" id="61971"/>
    <lineage>
        <taxon>Eukaryota</taxon>
        <taxon>Metazoa</taxon>
        <taxon>Chordata</taxon>
        <taxon>Craniata</taxon>
        <taxon>Vertebrata</taxon>
        <taxon>Euteleostomi</taxon>
        <taxon>Actinopterygii</taxon>
        <taxon>Chondrostei</taxon>
        <taxon>Acipenseriformes</taxon>
        <taxon>Acipenseridae</taxon>
        <taxon>Huso</taxon>
    </lineage>
</organism>
<dbReference type="Proteomes" id="UP001369086">
    <property type="component" value="Unassembled WGS sequence"/>
</dbReference>
<feature type="compositionally biased region" description="Basic and acidic residues" evidence="1">
    <location>
        <begin position="43"/>
        <end position="52"/>
    </location>
</feature>
<evidence type="ECO:0000313" key="2">
    <source>
        <dbReference type="EMBL" id="KAK6462887.1"/>
    </source>
</evidence>
<proteinExistence type="predicted"/>
<feature type="region of interest" description="Disordered" evidence="1">
    <location>
        <begin position="43"/>
        <end position="74"/>
    </location>
</feature>
<keyword evidence="3" id="KW-1185">Reference proteome</keyword>
<evidence type="ECO:0000256" key="1">
    <source>
        <dbReference type="SAM" id="MobiDB-lite"/>
    </source>
</evidence>
<evidence type="ECO:0000313" key="3">
    <source>
        <dbReference type="Proteomes" id="UP001369086"/>
    </source>
</evidence>
<reference evidence="2 3" key="1">
    <citation type="submission" date="2021-05" db="EMBL/GenBank/DDBJ databases">
        <authorList>
            <person name="Zahm M."/>
            <person name="Klopp C."/>
            <person name="Cabau C."/>
            <person name="Kuhl H."/>
            <person name="Suciu R."/>
            <person name="Ciorpac M."/>
            <person name="Holostenco D."/>
            <person name="Gessner J."/>
            <person name="Wuertz S."/>
            <person name="Hohne C."/>
            <person name="Stock M."/>
            <person name="Gislard M."/>
            <person name="Lluch J."/>
            <person name="Milhes M."/>
            <person name="Lampietro C."/>
            <person name="Lopez Roques C."/>
            <person name="Donnadieu C."/>
            <person name="Du K."/>
            <person name="Schartl M."/>
            <person name="Guiguen Y."/>
        </authorList>
    </citation>
    <scope>NUCLEOTIDE SEQUENCE [LARGE SCALE GENOMIC DNA]</scope>
    <source>
        <strain evidence="2">Hh-F2</strain>
        <tissue evidence="2">Blood</tissue>
    </source>
</reference>
<comment type="caution">
    <text evidence="2">The sequence shown here is derived from an EMBL/GenBank/DDBJ whole genome shotgun (WGS) entry which is preliminary data.</text>
</comment>